<dbReference type="AlphaFoldDB" id="A0A5M8FFP5"/>
<keyword evidence="2" id="KW-1185">Reference proteome</keyword>
<gene>
    <name evidence="1" type="ORF">F2Q65_14755</name>
</gene>
<dbReference type="Proteomes" id="UP000322981">
    <property type="component" value="Unassembled WGS sequence"/>
</dbReference>
<proteinExistence type="predicted"/>
<evidence type="ECO:0000313" key="2">
    <source>
        <dbReference type="Proteomes" id="UP000322981"/>
    </source>
</evidence>
<evidence type="ECO:0000313" key="1">
    <source>
        <dbReference type="EMBL" id="KAA6183698.1"/>
    </source>
</evidence>
<dbReference type="RefSeq" id="WP_150094175.1">
    <property type="nucleotide sequence ID" value="NZ_VWXX01000029.1"/>
</dbReference>
<comment type="caution">
    <text evidence="1">The sequence shown here is derived from an EMBL/GenBank/DDBJ whole genome shotgun (WGS) entry which is preliminary data.</text>
</comment>
<sequence length="92" mass="10045">MRQSVSEAMPGLDWFEAGEAAYLSACADGLLYPPLGDAVAQRWWLGGFVSAWAASADARTVAEALADALRGWPALERQLREHRGPANPWPRH</sequence>
<organism evidence="1 2">
    <name type="scientific">Thiohalocapsa marina</name>
    <dbReference type="NCBI Taxonomy" id="424902"/>
    <lineage>
        <taxon>Bacteria</taxon>
        <taxon>Pseudomonadati</taxon>
        <taxon>Pseudomonadota</taxon>
        <taxon>Gammaproteobacteria</taxon>
        <taxon>Chromatiales</taxon>
        <taxon>Chromatiaceae</taxon>
        <taxon>Thiohalocapsa</taxon>
    </lineage>
</organism>
<accession>A0A5M8FFP5</accession>
<reference evidence="1 2" key="1">
    <citation type="submission" date="2019-09" db="EMBL/GenBank/DDBJ databases">
        <title>Whole-genome sequence of the purple sulfur bacterium Thiohalocapsa marina DSM 19078.</title>
        <authorList>
            <person name="Kyndt J.A."/>
            <person name="Meyer T.E."/>
        </authorList>
    </citation>
    <scope>NUCLEOTIDE SEQUENCE [LARGE SCALE GENOMIC DNA]</scope>
    <source>
        <strain evidence="1 2">DSM 19078</strain>
    </source>
</reference>
<protein>
    <submittedName>
        <fullName evidence="1">Uncharacterized protein</fullName>
    </submittedName>
</protein>
<dbReference type="OrthoDB" id="5771483at2"/>
<name>A0A5M8FFP5_9GAMM</name>
<dbReference type="EMBL" id="VWXX01000029">
    <property type="protein sequence ID" value="KAA6183698.1"/>
    <property type="molecule type" value="Genomic_DNA"/>
</dbReference>